<dbReference type="RefSeq" id="WP_332836210.1">
    <property type="nucleotide sequence ID" value="NZ_CP115965.1"/>
</dbReference>
<dbReference type="PANTHER" id="PTHR43046">
    <property type="entry name" value="GDP-MANNOSE MANNOSYL HYDROLASE"/>
    <property type="match status" value="1"/>
</dbReference>
<evidence type="ECO:0000256" key="3">
    <source>
        <dbReference type="ARBA" id="ARBA00022801"/>
    </source>
</evidence>
<keyword evidence="4" id="KW-0460">Magnesium</keyword>
<dbReference type="InterPro" id="IPR000086">
    <property type="entry name" value="NUDIX_hydrolase_dom"/>
</dbReference>
<protein>
    <submittedName>
        <fullName evidence="8">NUDIX domain-containing protein</fullName>
    </submittedName>
</protein>
<gene>
    <name evidence="8" type="ORF">PCC79_02805</name>
</gene>
<dbReference type="Gene3D" id="3.90.79.10">
    <property type="entry name" value="Nucleoside Triphosphate Pyrophosphohydrolase"/>
    <property type="match status" value="1"/>
</dbReference>
<dbReference type="PRINTS" id="PR00502">
    <property type="entry name" value="NUDIXFAMILY"/>
</dbReference>
<name>A0ABZ3CAD5_9ACTN</name>
<dbReference type="Pfam" id="PF00293">
    <property type="entry name" value="NUDIX"/>
    <property type="match status" value="1"/>
</dbReference>
<sequence>MSEPFRTRTFVPTAPQDRPRRTRRGVRVVVTDGEAVLLFADTDPGLPGSRWWTTPGGGLDPGETERDAAVRELAEETGLGVRADDLVGPVMRRVAVHGYSDQICAQTESFYVLTTDRFTVDTAGHTADEQLTLAGHAWVPLAGLADLTDPVWPAVLPELIARAADPTRVGDMPVWDMGEVEESTVPV</sequence>
<evidence type="ECO:0000256" key="4">
    <source>
        <dbReference type="ARBA" id="ARBA00022842"/>
    </source>
</evidence>
<evidence type="ECO:0000313" key="9">
    <source>
        <dbReference type="Proteomes" id="UP001434337"/>
    </source>
</evidence>
<comment type="cofactor">
    <cofactor evidence="1">
        <name>Mg(2+)</name>
        <dbReference type="ChEBI" id="CHEBI:18420"/>
    </cofactor>
</comment>
<organism evidence="8 9">
    <name type="scientific">Propioniciclava soli</name>
    <dbReference type="NCBI Taxonomy" id="2775081"/>
    <lineage>
        <taxon>Bacteria</taxon>
        <taxon>Bacillati</taxon>
        <taxon>Actinomycetota</taxon>
        <taxon>Actinomycetes</taxon>
        <taxon>Propionibacteriales</taxon>
        <taxon>Propionibacteriaceae</taxon>
        <taxon>Propioniciclava</taxon>
    </lineage>
</organism>
<evidence type="ECO:0000259" key="7">
    <source>
        <dbReference type="PROSITE" id="PS51462"/>
    </source>
</evidence>
<evidence type="ECO:0000256" key="1">
    <source>
        <dbReference type="ARBA" id="ARBA00001946"/>
    </source>
</evidence>
<dbReference type="PROSITE" id="PS00893">
    <property type="entry name" value="NUDIX_BOX"/>
    <property type="match status" value="1"/>
</dbReference>
<feature type="domain" description="Nudix hydrolase" evidence="7">
    <location>
        <begin position="21"/>
        <end position="161"/>
    </location>
</feature>
<feature type="region of interest" description="Disordered" evidence="6">
    <location>
        <begin position="1"/>
        <end position="23"/>
    </location>
</feature>
<dbReference type="PROSITE" id="PS51462">
    <property type="entry name" value="NUDIX"/>
    <property type="match status" value="1"/>
</dbReference>
<dbReference type="Proteomes" id="UP001434337">
    <property type="component" value="Chromosome"/>
</dbReference>
<dbReference type="InterPro" id="IPR020084">
    <property type="entry name" value="NUDIX_hydrolase_CS"/>
</dbReference>
<evidence type="ECO:0000256" key="2">
    <source>
        <dbReference type="ARBA" id="ARBA00005582"/>
    </source>
</evidence>
<evidence type="ECO:0000256" key="6">
    <source>
        <dbReference type="SAM" id="MobiDB-lite"/>
    </source>
</evidence>
<proteinExistence type="inferred from homology"/>
<dbReference type="InterPro" id="IPR020476">
    <property type="entry name" value="Nudix_hydrolase"/>
</dbReference>
<evidence type="ECO:0000313" key="8">
    <source>
        <dbReference type="EMBL" id="WZW99149.1"/>
    </source>
</evidence>
<keyword evidence="3 5" id="KW-0378">Hydrolase</keyword>
<reference evidence="8 9" key="1">
    <citation type="journal article" date="2023" name="Environ Microbiome">
        <title>A coral-associated actinobacterium mitigates coral bleaching under heat stress.</title>
        <authorList>
            <person name="Li J."/>
            <person name="Zou Y."/>
            <person name="Li Q."/>
            <person name="Zhang J."/>
            <person name="Bourne D.G."/>
            <person name="Lyu Y."/>
            <person name="Liu C."/>
            <person name="Zhang S."/>
        </authorList>
    </citation>
    <scope>NUCLEOTIDE SEQUENCE [LARGE SCALE GENOMIC DNA]</scope>
    <source>
        <strain evidence="8 9">SCSIO 13291</strain>
    </source>
</reference>
<keyword evidence="9" id="KW-1185">Reference proteome</keyword>
<dbReference type="InterPro" id="IPR015797">
    <property type="entry name" value="NUDIX_hydrolase-like_dom_sf"/>
</dbReference>
<evidence type="ECO:0000256" key="5">
    <source>
        <dbReference type="RuleBase" id="RU003476"/>
    </source>
</evidence>
<dbReference type="EMBL" id="CP115965">
    <property type="protein sequence ID" value="WZW99149.1"/>
    <property type="molecule type" value="Genomic_DNA"/>
</dbReference>
<dbReference type="SUPFAM" id="SSF55811">
    <property type="entry name" value="Nudix"/>
    <property type="match status" value="1"/>
</dbReference>
<accession>A0ABZ3CAD5</accession>
<dbReference type="PANTHER" id="PTHR43046:SF12">
    <property type="entry name" value="GDP-MANNOSE MANNOSYL HYDROLASE"/>
    <property type="match status" value="1"/>
</dbReference>
<dbReference type="CDD" id="cd04685">
    <property type="entry name" value="NUDIX_Hydrolase"/>
    <property type="match status" value="1"/>
</dbReference>
<comment type="similarity">
    <text evidence="2 5">Belongs to the Nudix hydrolase family.</text>
</comment>